<keyword evidence="4" id="KW-0963">Cytoplasm</keyword>
<dbReference type="FunFam" id="3.30.70.600:FF:000011">
    <property type="entry name" value="Uncharacterized protein"/>
    <property type="match status" value="1"/>
</dbReference>
<evidence type="ECO:0000256" key="6">
    <source>
        <dbReference type="ARBA" id="ARBA00023274"/>
    </source>
</evidence>
<comment type="function">
    <text evidence="9">Component of the small ribosomal subunit. The ribosome is a large ribonucleoprotein complex responsible for the synthesis of proteins in the cell.</text>
</comment>
<evidence type="ECO:0000256" key="7">
    <source>
        <dbReference type="ARBA" id="ARBA00035162"/>
    </source>
</evidence>
<dbReference type="Ensembl" id="ENSNGAT00000025936.1">
    <property type="protein sequence ID" value="ENSNGAP00000020267.1"/>
    <property type="gene ID" value="ENSNGAG00000019823.1"/>
</dbReference>
<dbReference type="SUPFAM" id="SSF54999">
    <property type="entry name" value="Ribosomal protein S10"/>
    <property type="match status" value="1"/>
</dbReference>
<evidence type="ECO:0000259" key="10">
    <source>
        <dbReference type="SMART" id="SM01403"/>
    </source>
</evidence>
<dbReference type="NCBIfam" id="TIGR01046">
    <property type="entry name" value="uS10_euk_arch"/>
    <property type="match status" value="1"/>
</dbReference>
<accession>A0A8C6RQT2</accession>
<dbReference type="PANTHER" id="PTHR11700">
    <property type="entry name" value="30S RIBOSOMAL PROTEIN S10 FAMILY MEMBER"/>
    <property type="match status" value="1"/>
</dbReference>
<evidence type="ECO:0000256" key="8">
    <source>
        <dbReference type="ARBA" id="ARBA00035450"/>
    </source>
</evidence>
<keyword evidence="6" id="KW-0687">Ribonucleoprotein</keyword>
<reference evidence="11" key="2">
    <citation type="submission" date="2025-09" db="UniProtKB">
        <authorList>
            <consortium name="Ensembl"/>
        </authorList>
    </citation>
    <scope>IDENTIFICATION</scope>
</reference>
<dbReference type="AlphaFoldDB" id="A0A8C6RQT2"/>
<dbReference type="GO" id="GO:0015935">
    <property type="term" value="C:small ribosomal subunit"/>
    <property type="evidence" value="ECO:0007669"/>
    <property type="project" value="InterPro"/>
</dbReference>
<protein>
    <recommendedName>
        <fullName evidence="7">Small ribosomal subunit protein uS10</fullName>
    </recommendedName>
    <alternativeName>
        <fullName evidence="8">40S ribosomal protein S20</fullName>
    </alternativeName>
</protein>
<dbReference type="GO" id="GO:0003735">
    <property type="term" value="F:structural constituent of ribosome"/>
    <property type="evidence" value="ECO:0007669"/>
    <property type="project" value="InterPro"/>
</dbReference>
<dbReference type="InterPro" id="IPR036838">
    <property type="entry name" value="Ribosomal_uS10_dom_sf"/>
</dbReference>
<dbReference type="InterPro" id="IPR001848">
    <property type="entry name" value="Ribosomal_uS10"/>
</dbReference>
<dbReference type="HAMAP" id="MF_00508">
    <property type="entry name" value="Ribosomal_uS10"/>
    <property type="match status" value="1"/>
</dbReference>
<comment type="subcellular location">
    <subcellularLocation>
        <location evidence="1">Cytoplasm</location>
    </subcellularLocation>
</comment>
<dbReference type="SMART" id="SM01403">
    <property type="entry name" value="Ribosomal_S10"/>
    <property type="match status" value="1"/>
</dbReference>
<dbReference type="Proteomes" id="UP000694381">
    <property type="component" value="Unassembled WGS sequence"/>
</dbReference>
<dbReference type="GO" id="GO:0006412">
    <property type="term" value="P:translation"/>
    <property type="evidence" value="ECO:0007669"/>
    <property type="project" value="InterPro"/>
</dbReference>
<dbReference type="InterPro" id="IPR005729">
    <property type="entry name" value="Ribosomal_uS10_euk/arc"/>
</dbReference>
<dbReference type="Pfam" id="PF00338">
    <property type="entry name" value="Ribosomal_S10"/>
    <property type="match status" value="1"/>
</dbReference>
<evidence type="ECO:0000313" key="12">
    <source>
        <dbReference type="Proteomes" id="UP000694381"/>
    </source>
</evidence>
<dbReference type="GO" id="GO:0022626">
    <property type="term" value="C:cytosolic ribosome"/>
    <property type="evidence" value="ECO:0007669"/>
    <property type="project" value="UniProtKB-ARBA"/>
</dbReference>
<evidence type="ECO:0000256" key="2">
    <source>
        <dbReference type="ARBA" id="ARBA00007102"/>
    </source>
</evidence>
<keyword evidence="12" id="KW-1185">Reference proteome</keyword>
<evidence type="ECO:0000313" key="11">
    <source>
        <dbReference type="Ensembl" id="ENSNGAP00000020267.1"/>
    </source>
</evidence>
<evidence type="ECO:0000256" key="1">
    <source>
        <dbReference type="ARBA" id="ARBA00004496"/>
    </source>
</evidence>
<comment type="similarity">
    <text evidence="2">Belongs to the universal ribosomal protein uS10 family.</text>
</comment>
<proteinExistence type="inferred from homology"/>
<dbReference type="GeneTree" id="ENSGT00390000003248"/>
<sequence length="103" mass="11684">TSEVAIHQIRITLTSRNIKSLEKVCAGLIRRMKEKNLKVKGLVCMPTKTWRITTRKTPCTWDVFQMRIHKGIIDLLSPSEIVNQITSINIEPGVEVEVTIVDA</sequence>
<evidence type="ECO:0000256" key="5">
    <source>
        <dbReference type="ARBA" id="ARBA00022980"/>
    </source>
</evidence>
<evidence type="ECO:0000256" key="9">
    <source>
        <dbReference type="ARBA" id="ARBA00045746"/>
    </source>
</evidence>
<name>A0A8C6RQT2_NANGA</name>
<evidence type="ECO:0000256" key="3">
    <source>
        <dbReference type="ARBA" id="ARBA00011542"/>
    </source>
</evidence>
<comment type="subunit">
    <text evidence="3">Component of the 40S small ribosomal subunit.</text>
</comment>
<reference evidence="11" key="1">
    <citation type="submission" date="2025-08" db="UniProtKB">
        <authorList>
            <consortium name="Ensembl"/>
        </authorList>
    </citation>
    <scope>IDENTIFICATION</scope>
</reference>
<organism evidence="11 12">
    <name type="scientific">Nannospalax galili</name>
    <name type="common">Northern Israeli blind subterranean mole rat</name>
    <name type="synonym">Spalax galili</name>
    <dbReference type="NCBI Taxonomy" id="1026970"/>
    <lineage>
        <taxon>Eukaryota</taxon>
        <taxon>Metazoa</taxon>
        <taxon>Chordata</taxon>
        <taxon>Craniata</taxon>
        <taxon>Vertebrata</taxon>
        <taxon>Euteleostomi</taxon>
        <taxon>Mammalia</taxon>
        <taxon>Eutheria</taxon>
        <taxon>Euarchontoglires</taxon>
        <taxon>Glires</taxon>
        <taxon>Rodentia</taxon>
        <taxon>Myomorpha</taxon>
        <taxon>Muroidea</taxon>
        <taxon>Spalacidae</taxon>
        <taxon>Spalacinae</taxon>
        <taxon>Nannospalax</taxon>
    </lineage>
</organism>
<evidence type="ECO:0000256" key="4">
    <source>
        <dbReference type="ARBA" id="ARBA00022490"/>
    </source>
</evidence>
<keyword evidence="5" id="KW-0689">Ribosomal protein</keyword>
<dbReference type="Gene3D" id="3.30.70.600">
    <property type="entry name" value="Ribosomal protein S10 domain"/>
    <property type="match status" value="1"/>
</dbReference>
<feature type="domain" description="Small ribosomal subunit protein uS10" evidence="10">
    <location>
        <begin position="10"/>
        <end position="99"/>
    </location>
</feature>
<dbReference type="InterPro" id="IPR027486">
    <property type="entry name" value="Ribosomal_uS10_dom"/>
</dbReference>